<dbReference type="Gene3D" id="1.10.472.80">
    <property type="entry name" value="Ypt/Rab-GAP domain of gyp1p, domain 3"/>
    <property type="match status" value="2"/>
</dbReference>
<evidence type="ECO:0000256" key="1">
    <source>
        <dbReference type="ARBA" id="ARBA00022468"/>
    </source>
</evidence>
<keyword evidence="5" id="KW-1185">Reference proteome</keyword>
<reference evidence="4" key="1">
    <citation type="submission" date="2018-11" db="EMBL/GenBank/DDBJ databases">
        <authorList>
            <person name="Alioto T."/>
            <person name="Alioto T."/>
        </authorList>
    </citation>
    <scope>NUCLEOTIDE SEQUENCE</scope>
</reference>
<protein>
    <recommendedName>
        <fullName evidence="3">Rab-GAP TBC domain-containing protein</fullName>
    </recommendedName>
</protein>
<dbReference type="SUPFAM" id="SSF47923">
    <property type="entry name" value="Ypt/Rab-GAP domain of gyp1p"/>
    <property type="match status" value="2"/>
</dbReference>
<dbReference type="Pfam" id="PF00566">
    <property type="entry name" value="RabGAP-TBC"/>
    <property type="match status" value="1"/>
</dbReference>
<dbReference type="GO" id="GO:1901096">
    <property type="term" value="P:regulation of autophagosome maturation"/>
    <property type="evidence" value="ECO:0007669"/>
    <property type="project" value="TreeGrafter"/>
</dbReference>
<dbReference type="AlphaFoldDB" id="A0A8B6FUV8"/>
<dbReference type="Proteomes" id="UP000596742">
    <property type="component" value="Unassembled WGS sequence"/>
</dbReference>
<evidence type="ECO:0000313" key="4">
    <source>
        <dbReference type="EMBL" id="VDI55108.1"/>
    </source>
</evidence>
<keyword evidence="1" id="KW-0343">GTPase activation</keyword>
<dbReference type="InterPro" id="IPR035969">
    <property type="entry name" value="Rab-GAP_TBC_sf"/>
</dbReference>
<name>A0A8B6FUV8_MYTGA</name>
<dbReference type="PROSITE" id="PS50086">
    <property type="entry name" value="TBC_RABGAP"/>
    <property type="match status" value="1"/>
</dbReference>
<accession>A0A8B6FUV8</accession>
<dbReference type="SMART" id="SM00164">
    <property type="entry name" value="TBC"/>
    <property type="match status" value="1"/>
</dbReference>
<gene>
    <name evidence="4" type="ORF">MGAL_10B019079</name>
</gene>
<dbReference type="Gene3D" id="1.10.8.270">
    <property type="entry name" value="putative rabgap domain of human tbc1 domain family member 14 like domains"/>
    <property type="match status" value="1"/>
</dbReference>
<feature type="region of interest" description="Disordered" evidence="2">
    <location>
        <begin position="605"/>
        <end position="712"/>
    </location>
</feature>
<comment type="caution">
    <text evidence="4">The sequence shown here is derived from an EMBL/GenBank/DDBJ whole genome shotgun (WGS) entry which is preliminary data.</text>
</comment>
<evidence type="ECO:0000259" key="3">
    <source>
        <dbReference type="PROSITE" id="PS50086"/>
    </source>
</evidence>
<proteinExistence type="predicted"/>
<dbReference type="PANTHER" id="PTHR22957:SF333">
    <property type="entry name" value="TBC1 DOMAIN FAMILY MEMBER 25"/>
    <property type="match status" value="1"/>
</dbReference>
<organism evidence="4 5">
    <name type="scientific">Mytilus galloprovincialis</name>
    <name type="common">Mediterranean mussel</name>
    <dbReference type="NCBI Taxonomy" id="29158"/>
    <lineage>
        <taxon>Eukaryota</taxon>
        <taxon>Metazoa</taxon>
        <taxon>Spiralia</taxon>
        <taxon>Lophotrochozoa</taxon>
        <taxon>Mollusca</taxon>
        <taxon>Bivalvia</taxon>
        <taxon>Autobranchia</taxon>
        <taxon>Pteriomorphia</taxon>
        <taxon>Mytilida</taxon>
        <taxon>Mytiloidea</taxon>
        <taxon>Mytilidae</taxon>
        <taxon>Mytilinae</taxon>
        <taxon>Mytilus</taxon>
    </lineage>
</organism>
<evidence type="ECO:0000313" key="5">
    <source>
        <dbReference type="Proteomes" id="UP000596742"/>
    </source>
</evidence>
<dbReference type="PANTHER" id="PTHR22957">
    <property type="entry name" value="TBC1 DOMAIN FAMILY MEMBER GTPASE-ACTIVATING PROTEIN"/>
    <property type="match status" value="1"/>
</dbReference>
<evidence type="ECO:0000256" key="2">
    <source>
        <dbReference type="SAM" id="MobiDB-lite"/>
    </source>
</evidence>
<dbReference type="OrthoDB" id="10264062at2759"/>
<dbReference type="InterPro" id="IPR000195">
    <property type="entry name" value="Rab-GAP-TBC_dom"/>
</dbReference>
<dbReference type="GO" id="GO:0005776">
    <property type="term" value="C:autophagosome"/>
    <property type="evidence" value="ECO:0007669"/>
    <property type="project" value="TreeGrafter"/>
</dbReference>
<feature type="compositionally biased region" description="Polar residues" evidence="2">
    <location>
        <begin position="672"/>
        <end position="712"/>
    </location>
</feature>
<dbReference type="GO" id="GO:0005096">
    <property type="term" value="F:GTPase activator activity"/>
    <property type="evidence" value="ECO:0007669"/>
    <property type="project" value="UniProtKB-KW"/>
</dbReference>
<feature type="domain" description="Rab-GAP TBC" evidence="3">
    <location>
        <begin position="198"/>
        <end position="408"/>
    </location>
</feature>
<sequence length="810" mass="92428">MSGFYGITERREVIRVKIKKHDGFMQPECKKFSLDPQITSFEMLQHIVASAFSIKGDFTLSYLARDDEGQEIYLSMLSDWDMDAAFQSASDPCLQIKVDLKPFDDGLDDWDIIGPVDFPQQRAQGYLDGGSLLGTLTSQVGKTVSRSMQKVMGFKGEEESKYKPSKSPVTDLEFRNYLDSSGHMVKPEELRLSIYQGGIEASLRRVVWRHLLNIFPAGLSGKERFDYMKTKENEYYKLRDHWKEHFKNGSLSEEIKHVATMVKKDVLRTDRTHKFYSGSDDNKNLITLFHVLVTYAVTHPEVSYCQGMSDVASPLLVIQKDEAQAYLCFCALMNRLRTNFLFNGNAIETKFQHLQDLIRIHDPVFYEYLKNVNASDMFFCYRWLLLECKREFPFEDSLYMLEVMWSTLPPSPPDLELALADPDYRPDFLSMPPTSPSFTSKQNIYAQLLARRIHIHSSKVKDITNASQISVGTSVNNNLSADDNSPLEDKMLSQDYPSVNDELMTKSIILKSSSIDNSLKETCPIHGYKSMDIERTYSTVETVDEEDENNSVENTVNSMVGEKSLETENGKSNFCDDHVISEDFNLQRNNEFDDEDLKVEINHETEDHDEYNNSQDSNCEDDSGHGQSQFYISLESSEEPEAPKPTPPPTKGSFFDNVKKRIMVSPLKKQSDAVSKTSNSKLAADNRSNSVSSKGSENYHSKNGFSDSLQDDSGMNSALSSIEVITNDNLLELPPPEEFGSGNPFLMFICLTLLLQHRDVVIQNHLEYDEMAMLFDKMVRKHDVHKVLHQARILYADYLQSQQKKIQESV</sequence>
<dbReference type="EMBL" id="UYJE01007465">
    <property type="protein sequence ID" value="VDI55108.1"/>
    <property type="molecule type" value="Genomic_DNA"/>
</dbReference>